<accession>A0A9P4N6K7</accession>
<reference evidence="2" key="1">
    <citation type="journal article" date="2020" name="Stud. Mycol.">
        <title>101 Dothideomycetes genomes: A test case for predicting lifestyles and emergence of pathogens.</title>
        <authorList>
            <person name="Haridas S."/>
            <person name="Albert R."/>
            <person name="Binder M."/>
            <person name="Bloem J."/>
            <person name="LaButti K."/>
            <person name="Salamov A."/>
            <person name="Andreopoulos B."/>
            <person name="Baker S."/>
            <person name="Barry K."/>
            <person name="Bills G."/>
            <person name="Bluhm B."/>
            <person name="Cannon C."/>
            <person name="Castanera R."/>
            <person name="Culley D."/>
            <person name="Daum C."/>
            <person name="Ezra D."/>
            <person name="Gonzalez J."/>
            <person name="Henrissat B."/>
            <person name="Kuo A."/>
            <person name="Liang C."/>
            <person name="Lipzen A."/>
            <person name="Lutzoni F."/>
            <person name="Magnuson J."/>
            <person name="Mondo S."/>
            <person name="Nolan M."/>
            <person name="Ohm R."/>
            <person name="Pangilinan J."/>
            <person name="Park H.-J."/>
            <person name="Ramirez L."/>
            <person name="Alfaro M."/>
            <person name="Sun H."/>
            <person name="Tritt A."/>
            <person name="Yoshinaga Y."/>
            <person name="Zwiers L.-H."/>
            <person name="Turgeon B."/>
            <person name="Goodwin S."/>
            <person name="Spatafora J."/>
            <person name="Crous P."/>
            <person name="Grigoriev I."/>
        </authorList>
    </citation>
    <scope>NUCLEOTIDE SEQUENCE [LARGE SCALE GENOMIC DNA]</scope>
    <source>
        <strain evidence="2">CBS 304.66</strain>
    </source>
</reference>
<gene>
    <name evidence="1" type="ORF">CC78DRAFT_462885</name>
</gene>
<evidence type="ECO:0000313" key="1">
    <source>
        <dbReference type="EMBL" id="KAF2264839.1"/>
    </source>
</evidence>
<keyword evidence="2" id="KW-1185">Reference proteome</keyword>
<dbReference type="AlphaFoldDB" id="A0A9P4N6K7"/>
<sequence>MQSRTRSFHTAKVIQNHPQLVVCDDSITLVSESLYLAYIRLRLQDRNKILWADALFISQQD</sequence>
<protein>
    <submittedName>
        <fullName evidence="1">Uncharacterized protein</fullName>
    </submittedName>
</protein>
<evidence type="ECO:0000313" key="2">
    <source>
        <dbReference type="Proteomes" id="UP000800093"/>
    </source>
</evidence>
<organism evidence="1 2">
    <name type="scientific">Lojkania enalia</name>
    <dbReference type="NCBI Taxonomy" id="147567"/>
    <lineage>
        <taxon>Eukaryota</taxon>
        <taxon>Fungi</taxon>
        <taxon>Dikarya</taxon>
        <taxon>Ascomycota</taxon>
        <taxon>Pezizomycotina</taxon>
        <taxon>Dothideomycetes</taxon>
        <taxon>Pleosporomycetidae</taxon>
        <taxon>Pleosporales</taxon>
        <taxon>Pleosporales incertae sedis</taxon>
        <taxon>Lojkania</taxon>
    </lineage>
</organism>
<dbReference type="EMBL" id="ML986613">
    <property type="protein sequence ID" value="KAF2264839.1"/>
    <property type="molecule type" value="Genomic_DNA"/>
</dbReference>
<name>A0A9P4N6K7_9PLEO</name>
<comment type="caution">
    <text evidence="1">The sequence shown here is derived from an EMBL/GenBank/DDBJ whole genome shotgun (WGS) entry which is preliminary data.</text>
</comment>
<dbReference type="Proteomes" id="UP000800093">
    <property type="component" value="Unassembled WGS sequence"/>
</dbReference>
<proteinExistence type="predicted"/>